<reference evidence="1 2" key="1">
    <citation type="journal article" date="2018" name="New Phytol.">
        <title>Phylogenomics of Endogonaceae and evolution of mycorrhizas within Mucoromycota.</title>
        <authorList>
            <person name="Chang Y."/>
            <person name="Desiro A."/>
            <person name="Na H."/>
            <person name="Sandor L."/>
            <person name="Lipzen A."/>
            <person name="Clum A."/>
            <person name="Barry K."/>
            <person name="Grigoriev I.V."/>
            <person name="Martin F.M."/>
            <person name="Stajich J.E."/>
            <person name="Smith M.E."/>
            <person name="Bonito G."/>
            <person name="Spatafora J.W."/>
        </authorList>
    </citation>
    <scope>NUCLEOTIDE SEQUENCE [LARGE SCALE GENOMIC DNA]</scope>
    <source>
        <strain evidence="1 2">GMNB39</strain>
    </source>
</reference>
<protein>
    <submittedName>
        <fullName evidence="1">Uncharacterized protein</fullName>
    </submittedName>
</protein>
<comment type="caution">
    <text evidence="1">The sequence shown here is derived from an EMBL/GenBank/DDBJ whole genome shotgun (WGS) entry which is preliminary data.</text>
</comment>
<evidence type="ECO:0000313" key="1">
    <source>
        <dbReference type="EMBL" id="RUP44730.1"/>
    </source>
</evidence>
<dbReference type="Proteomes" id="UP000268093">
    <property type="component" value="Unassembled WGS sequence"/>
</dbReference>
<organism evidence="1 2">
    <name type="scientific">Jimgerdemannia flammicorona</name>
    <dbReference type="NCBI Taxonomy" id="994334"/>
    <lineage>
        <taxon>Eukaryota</taxon>
        <taxon>Fungi</taxon>
        <taxon>Fungi incertae sedis</taxon>
        <taxon>Mucoromycota</taxon>
        <taxon>Mucoromycotina</taxon>
        <taxon>Endogonomycetes</taxon>
        <taxon>Endogonales</taxon>
        <taxon>Endogonaceae</taxon>
        <taxon>Jimgerdemannia</taxon>
    </lineage>
</organism>
<gene>
    <name evidence="1" type="ORF">BC936DRAFT_149073</name>
</gene>
<dbReference type="EMBL" id="RBNI01008402">
    <property type="protein sequence ID" value="RUP44730.1"/>
    <property type="molecule type" value="Genomic_DNA"/>
</dbReference>
<name>A0A433D1M3_9FUNG</name>
<keyword evidence="2" id="KW-1185">Reference proteome</keyword>
<accession>A0A433D1M3</accession>
<dbReference type="AlphaFoldDB" id="A0A433D1M3"/>
<proteinExistence type="predicted"/>
<evidence type="ECO:0000313" key="2">
    <source>
        <dbReference type="Proteomes" id="UP000268093"/>
    </source>
</evidence>
<sequence length="122" mass="13718">MGIELASVIIFGHRSVRTSQPRGIDAEQYHTALPSSKRSELASDPVTRQILRRTIATRWGADKTFRMGKIAKPRSSKVGPVGKGNRYEDSRMDVPLDQKIITFGPIILFAKYVTPRISQHQQ</sequence>